<dbReference type="AlphaFoldDB" id="H8GIU4"/>
<dbReference type="STRING" id="686340.Metal_2568"/>
<reference evidence="3 4" key="1">
    <citation type="journal article" date="2013" name="Genome Announc.">
        <title>Genome Sequence of the Obligate Gammaproteobacterial Methanotroph Methylomicrobium album Strain BG8.</title>
        <authorList>
            <person name="Kits K.D."/>
            <person name="Kalyuzhnaya M.G."/>
            <person name="Klotz M.G."/>
            <person name="Jetten M.S."/>
            <person name="Op den Camp H.J."/>
            <person name="Vuilleumier S."/>
            <person name="Bringel F."/>
            <person name="Dispirito A.A."/>
            <person name="Murrell J.C."/>
            <person name="Bruce D."/>
            <person name="Cheng J.F."/>
            <person name="Copeland A."/>
            <person name="Goodwin L."/>
            <person name="Hauser L."/>
            <person name="Lajus A."/>
            <person name="Land M.L."/>
            <person name="Lapidus A."/>
            <person name="Lucas S."/>
            <person name="Medigue C."/>
            <person name="Pitluck S."/>
            <person name="Woyke T."/>
            <person name="Zeytun A."/>
            <person name="Stein L.Y."/>
        </authorList>
    </citation>
    <scope>NUCLEOTIDE SEQUENCE [LARGE SCALE GENOMIC DNA]</scope>
    <source>
        <strain evidence="3 4">BG8</strain>
    </source>
</reference>
<name>H8GIU4_METAL</name>
<dbReference type="Proteomes" id="UP000005090">
    <property type="component" value="Chromosome"/>
</dbReference>
<dbReference type="GO" id="GO:0003677">
    <property type="term" value="F:DNA binding"/>
    <property type="evidence" value="ECO:0007669"/>
    <property type="project" value="UniProtKB-KW"/>
</dbReference>
<dbReference type="InterPro" id="IPR000792">
    <property type="entry name" value="Tscrpt_reg_LuxR_C"/>
</dbReference>
<dbReference type="InterPro" id="IPR039420">
    <property type="entry name" value="WalR-like"/>
</dbReference>
<dbReference type="EMBL" id="CM001475">
    <property type="protein sequence ID" value="EIC30284.1"/>
    <property type="molecule type" value="Genomic_DNA"/>
</dbReference>
<proteinExistence type="predicted"/>
<dbReference type="eggNOG" id="COG2197">
    <property type="taxonomic scope" value="Bacteria"/>
</dbReference>
<dbReference type="GO" id="GO:0006355">
    <property type="term" value="P:regulation of DNA-templated transcription"/>
    <property type="evidence" value="ECO:0007669"/>
    <property type="project" value="InterPro"/>
</dbReference>
<dbReference type="SUPFAM" id="SSF46894">
    <property type="entry name" value="C-terminal effector domain of the bipartite response regulators"/>
    <property type="match status" value="1"/>
</dbReference>
<evidence type="ECO:0000259" key="2">
    <source>
        <dbReference type="PROSITE" id="PS50043"/>
    </source>
</evidence>
<dbReference type="SMART" id="SM00421">
    <property type="entry name" value="HTH_LUXR"/>
    <property type="match status" value="1"/>
</dbReference>
<dbReference type="PROSITE" id="PS50043">
    <property type="entry name" value="HTH_LUXR_2"/>
    <property type="match status" value="1"/>
</dbReference>
<dbReference type="PANTHER" id="PTHR43214">
    <property type="entry name" value="TWO-COMPONENT RESPONSE REGULATOR"/>
    <property type="match status" value="1"/>
</dbReference>
<dbReference type="PROSITE" id="PS00622">
    <property type="entry name" value="HTH_LUXR_1"/>
    <property type="match status" value="1"/>
</dbReference>
<dbReference type="HOGENOM" id="CLU_000445_90_8_6"/>
<evidence type="ECO:0000313" key="4">
    <source>
        <dbReference type="Proteomes" id="UP000005090"/>
    </source>
</evidence>
<dbReference type="PRINTS" id="PR00038">
    <property type="entry name" value="HTHLUXR"/>
</dbReference>
<dbReference type="InterPro" id="IPR036388">
    <property type="entry name" value="WH-like_DNA-bd_sf"/>
</dbReference>
<protein>
    <submittedName>
        <fullName evidence="3">Response regulator containing a CheY-like receiver domain and an HTH DNA-binding domain</fullName>
    </submittedName>
</protein>
<dbReference type="InterPro" id="IPR016032">
    <property type="entry name" value="Sig_transdc_resp-reg_C-effctor"/>
</dbReference>
<sequence>MVNILISAANRHTADQWTAHLAAEYGVLIASDHLPSVDFVQKEQAEMAIVDGELLAGESSALTPLIRIGLKILVIGKNWPAEKQIDLLIAGCYGYCERDAVAEVLPKAVSSVIKGDIWIPRQLISKVIGMLATLSSRGNQANTRYRNKKKNLDLLTQRETDVVKMLGEGLSNKSIASMLNISERTVKAHLTSIFQKLEVEDRLQLALLLKDNN</sequence>
<evidence type="ECO:0000256" key="1">
    <source>
        <dbReference type="ARBA" id="ARBA00023125"/>
    </source>
</evidence>
<evidence type="ECO:0000313" key="3">
    <source>
        <dbReference type="EMBL" id="EIC30284.1"/>
    </source>
</evidence>
<dbReference type="Pfam" id="PF00196">
    <property type="entry name" value="GerE"/>
    <property type="match status" value="1"/>
</dbReference>
<accession>H8GIU4</accession>
<keyword evidence="4" id="KW-1185">Reference proteome</keyword>
<dbReference type="Gene3D" id="3.40.50.2300">
    <property type="match status" value="1"/>
</dbReference>
<dbReference type="Gene3D" id="1.10.10.10">
    <property type="entry name" value="Winged helix-like DNA-binding domain superfamily/Winged helix DNA-binding domain"/>
    <property type="match status" value="1"/>
</dbReference>
<dbReference type="PANTHER" id="PTHR43214:SF43">
    <property type="entry name" value="TWO-COMPONENT RESPONSE REGULATOR"/>
    <property type="match status" value="1"/>
</dbReference>
<feature type="domain" description="HTH luxR-type" evidence="2">
    <location>
        <begin position="148"/>
        <end position="213"/>
    </location>
</feature>
<dbReference type="CDD" id="cd06170">
    <property type="entry name" value="LuxR_C_like"/>
    <property type="match status" value="1"/>
</dbReference>
<organism evidence="3 4">
    <name type="scientific">Methylomicrobium album BG8</name>
    <dbReference type="NCBI Taxonomy" id="686340"/>
    <lineage>
        <taxon>Bacteria</taxon>
        <taxon>Pseudomonadati</taxon>
        <taxon>Pseudomonadota</taxon>
        <taxon>Gammaproteobacteria</taxon>
        <taxon>Methylococcales</taxon>
        <taxon>Methylococcaceae</taxon>
        <taxon>Methylomicrobium</taxon>
    </lineage>
</organism>
<keyword evidence="1 3" id="KW-0238">DNA-binding</keyword>
<gene>
    <name evidence="3" type="ORF">Metal_2568</name>
</gene>